<keyword evidence="3" id="KW-1185">Reference proteome</keyword>
<dbReference type="OrthoDB" id="43744at2759"/>
<dbReference type="RefSeq" id="XP_045959415.1">
    <property type="nucleotide sequence ID" value="XM_046102411.1"/>
</dbReference>
<evidence type="ECO:0000313" key="3">
    <source>
        <dbReference type="Proteomes" id="UP000758603"/>
    </source>
</evidence>
<dbReference type="InterPro" id="IPR050585">
    <property type="entry name" value="Xaa-Pro_dipeptidyl-ppase/CocE"/>
</dbReference>
<evidence type="ECO:0000259" key="1">
    <source>
        <dbReference type="Pfam" id="PF00326"/>
    </source>
</evidence>
<dbReference type="SUPFAM" id="SSF82171">
    <property type="entry name" value="DPP6 N-terminal domain-like"/>
    <property type="match status" value="1"/>
</dbReference>
<name>A0A9P8ZZJ8_9PEZI</name>
<dbReference type="PANTHER" id="PTHR43056:SF5">
    <property type="entry name" value="PEPTIDASE S9 PROLYL OLIGOPEPTIDASE CATALYTIC DOMAIN-CONTAINING PROTEIN"/>
    <property type="match status" value="1"/>
</dbReference>
<dbReference type="GO" id="GO:0008236">
    <property type="term" value="F:serine-type peptidase activity"/>
    <property type="evidence" value="ECO:0007669"/>
    <property type="project" value="InterPro"/>
</dbReference>
<sequence>MGFEMGLESTRAMSHNAIRVEEQGNKVKKTAPYGTWESDITKDAVFSSSRVLQSPRADRLTGRAFFCEQRSDGNNHLLEVNGADCVDVLPDGFSVKSKVYEYGGAPYSILPGSRIIFSNFKDSSVNILDVDEGTVERLLESDTLRYADFDAHPGDEPWVLAVQEDHEIDIPEKVKNYVVAINTSTGEVKRIVEGADFYMFPSFSPDGNKISWEQWNFPGMPWAGVSLHWADWSEQGIKSDTIEQIAGSDTSTVTEPRWGLDGYLYYAEEQSNYYQLFRRKPGGTESTPLNLPGLEKVEFGSAKMACGSHTYAILSEKVLVASVTQDGTDKIVSVDLDALTYKILDLPFASVVYDGVERRTDESLLLIANSHTSPNVVCEVKLTKDGADFITLRTSTDVKYPPTTFSVPESISFSAKKGPERDVYGFFWPPHNPNFEGPVGEKPPLIIQSHGGPTGHTPPALTLELQYWNARGYATFAINYTGSTGYGKSYRELLNGRWGVIDVDDVAECVQHLVDSGRVDGSRVGIRGGSAGGYSVLQALCTYPDIFAGGVCLFGISEVKLLLAETHKMESRYVDMLMFTDEMTDDDRQRVMKDRSPVYHAGNITAPLLILHGEEDKVVPISQAYTMYNDMTKRGRDVKLVRFPGEGHGFRGGANRLKSHEEEEAWWKKTLVKSSLKRKLSNPERI</sequence>
<dbReference type="Gene3D" id="3.40.50.1820">
    <property type="entry name" value="alpha/beta hydrolase"/>
    <property type="match status" value="1"/>
</dbReference>
<gene>
    <name evidence="2" type="ORF">BKA67DRAFT_559617</name>
</gene>
<reference evidence="2" key="1">
    <citation type="journal article" date="2021" name="Nat. Commun.">
        <title>Genetic determinants of endophytism in the Arabidopsis root mycobiome.</title>
        <authorList>
            <person name="Mesny F."/>
            <person name="Miyauchi S."/>
            <person name="Thiergart T."/>
            <person name="Pickel B."/>
            <person name="Atanasova L."/>
            <person name="Karlsson M."/>
            <person name="Huettel B."/>
            <person name="Barry K.W."/>
            <person name="Haridas S."/>
            <person name="Chen C."/>
            <person name="Bauer D."/>
            <person name="Andreopoulos W."/>
            <person name="Pangilinan J."/>
            <person name="LaButti K."/>
            <person name="Riley R."/>
            <person name="Lipzen A."/>
            <person name="Clum A."/>
            <person name="Drula E."/>
            <person name="Henrissat B."/>
            <person name="Kohler A."/>
            <person name="Grigoriev I.V."/>
            <person name="Martin F.M."/>
            <person name="Hacquard S."/>
        </authorList>
    </citation>
    <scope>NUCLEOTIDE SEQUENCE</scope>
    <source>
        <strain evidence="2">MPI-SDFR-AT-0073</strain>
    </source>
</reference>
<dbReference type="GO" id="GO:0006508">
    <property type="term" value="P:proteolysis"/>
    <property type="evidence" value="ECO:0007669"/>
    <property type="project" value="InterPro"/>
</dbReference>
<keyword evidence="2" id="KW-0378">Hydrolase</keyword>
<protein>
    <submittedName>
        <fullName evidence="2">Alpha/Beta hydrolase protein</fullName>
    </submittedName>
</protein>
<dbReference type="Proteomes" id="UP000758603">
    <property type="component" value="Unassembled WGS sequence"/>
</dbReference>
<evidence type="ECO:0000313" key="2">
    <source>
        <dbReference type="EMBL" id="KAH6655150.1"/>
    </source>
</evidence>
<dbReference type="Pfam" id="PF00326">
    <property type="entry name" value="Peptidase_S9"/>
    <property type="match status" value="1"/>
</dbReference>
<dbReference type="EMBL" id="JAGPXC010000003">
    <property type="protein sequence ID" value="KAH6655150.1"/>
    <property type="molecule type" value="Genomic_DNA"/>
</dbReference>
<organism evidence="2 3">
    <name type="scientific">Truncatella angustata</name>
    <dbReference type="NCBI Taxonomy" id="152316"/>
    <lineage>
        <taxon>Eukaryota</taxon>
        <taxon>Fungi</taxon>
        <taxon>Dikarya</taxon>
        <taxon>Ascomycota</taxon>
        <taxon>Pezizomycotina</taxon>
        <taxon>Sordariomycetes</taxon>
        <taxon>Xylariomycetidae</taxon>
        <taxon>Amphisphaeriales</taxon>
        <taxon>Sporocadaceae</taxon>
        <taxon>Truncatella</taxon>
    </lineage>
</organism>
<dbReference type="InterPro" id="IPR029058">
    <property type="entry name" value="AB_hydrolase_fold"/>
</dbReference>
<proteinExistence type="predicted"/>
<dbReference type="SUPFAM" id="SSF53474">
    <property type="entry name" value="alpha/beta-Hydrolases"/>
    <property type="match status" value="1"/>
</dbReference>
<comment type="caution">
    <text evidence="2">The sequence shown here is derived from an EMBL/GenBank/DDBJ whole genome shotgun (WGS) entry which is preliminary data.</text>
</comment>
<dbReference type="AlphaFoldDB" id="A0A9P8ZZJ8"/>
<dbReference type="InterPro" id="IPR011042">
    <property type="entry name" value="6-blade_b-propeller_TolB-like"/>
</dbReference>
<dbReference type="GeneID" id="70131303"/>
<accession>A0A9P8ZZJ8</accession>
<dbReference type="PANTHER" id="PTHR43056">
    <property type="entry name" value="PEPTIDASE S9 PROLYL OLIGOPEPTIDASE"/>
    <property type="match status" value="1"/>
</dbReference>
<feature type="domain" description="Peptidase S9 prolyl oligopeptidase catalytic" evidence="1">
    <location>
        <begin position="462"/>
        <end position="671"/>
    </location>
</feature>
<dbReference type="Gene3D" id="2.120.10.30">
    <property type="entry name" value="TolB, C-terminal domain"/>
    <property type="match status" value="1"/>
</dbReference>
<dbReference type="InterPro" id="IPR001375">
    <property type="entry name" value="Peptidase_S9_cat"/>
</dbReference>